<comment type="caution">
    <text evidence="2">The sequence shown here is derived from an EMBL/GenBank/DDBJ whole genome shotgun (WGS) entry which is preliminary data.</text>
</comment>
<evidence type="ECO:0000313" key="3">
    <source>
        <dbReference type="Proteomes" id="UP000276133"/>
    </source>
</evidence>
<name>A0A3M7PTL3_BRAPC</name>
<dbReference type="AlphaFoldDB" id="A0A3M7PTL3"/>
<gene>
    <name evidence="2" type="ORF">BpHYR1_053065</name>
</gene>
<evidence type="ECO:0000256" key="1">
    <source>
        <dbReference type="SAM" id="Coils"/>
    </source>
</evidence>
<proteinExistence type="predicted"/>
<dbReference type="EMBL" id="REGN01009042">
    <property type="protein sequence ID" value="RNA02115.1"/>
    <property type="molecule type" value="Genomic_DNA"/>
</dbReference>
<protein>
    <submittedName>
        <fullName evidence="2">Uncharacterized protein</fullName>
    </submittedName>
</protein>
<reference evidence="2 3" key="1">
    <citation type="journal article" date="2018" name="Sci. Rep.">
        <title>Genomic signatures of local adaptation to the degree of environmental predictability in rotifers.</title>
        <authorList>
            <person name="Franch-Gras L."/>
            <person name="Hahn C."/>
            <person name="Garcia-Roger E.M."/>
            <person name="Carmona M.J."/>
            <person name="Serra M."/>
            <person name="Gomez A."/>
        </authorList>
    </citation>
    <scope>NUCLEOTIDE SEQUENCE [LARGE SCALE GENOMIC DNA]</scope>
    <source>
        <strain evidence="2">HYR1</strain>
    </source>
</reference>
<feature type="coiled-coil region" evidence="1">
    <location>
        <begin position="42"/>
        <end position="76"/>
    </location>
</feature>
<evidence type="ECO:0000313" key="2">
    <source>
        <dbReference type="EMBL" id="RNA02115.1"/>
    </source>
</evidence>
<keyword evidence="3" id="KW-1185">Reference proteome</keyword>
<organism evidence="2 3">
    <name type="scientific">Brachionus plicatilis</name>
    <name type="common">Marine rotifer</name>
    <name type="synonym">Brachionus muelleri</name>
    <dbReference type="NCBI Taxonomy" id="10195"/>
    <lineage>
        <taxon>Eukaryota</taxon>
        <taxon>Metazoa</taxon>
        <taxon>Spiralia</taxon>
        <taxon>Gnathifera</taxon>
        <taxon>Rotifera</taxon>
        <taxon>Eurotatoria</taxon>
        <taxon>Monogononta</taxon>
        <taxon>Pseudotrocha</taxon>
        <taxon>Ploima</taxon>
        <taxon>Brachionidae</taxon>
        <taxon>Brachionus</taxon>
    </lineage>
</organism>
<sequence length="168" mass="19197">MANDRVEIIREVARNGRMACESLERAAPTLASLAIFENNAIIEEFRESFRTLNASNRNLSERMEEMSREITGITGEIKQSFLQSDENTLKRLYNSAHCTTSKSKIGWIRLGFNVPPEFPKTIENLKNLQRAKVIAIMDYYNLPVTNSLKGNKQLIADYLAIPNLNPRY</sequence>
<keyword evidence="1" id="KW-0175">Coiled coil</keyword>
<dbReference type="Proteomes" id="UP000276133">
    <property type="component" value="Unassembled WGS sequence"/>
</dbReference>
<accession>A0A3M7PTL3</accession>